<accession>A0A0G0XFV3</accession>
<dbReference type="EMBL" id="LCAE01000013">
    <property type="protein sequence ID" value="KKR86592.1"/>
    <property type="molecule type" value="Genomic_DNA"/>
</dbReference>
<dbReference type="AlphaFoldDB" id="A0A0G0XFV3"/>
<gene>
    <name evidence="2" type="ORF">UU32_C0013G0003</name>
</gene>
<sequence>MVWMATYRKVPLVTGELYHVFNRGLDKRTTFGNQAEFIRFYQTLKFYRFSNPPLNLSKFLEINQSKREDYLETSWGEKLVSIKCYCLMPNHFHLLLEQLVDGGISRYLSQVLNSYTRYFNTKTKRVGQLFLDQFKNVLVENEEQLLHLSRYIHLNPYSSNVVSNLRGLEKYEWSSLLEYIGGGEESICDKDTVLASFKTRGSYRKFVFDRADYQRELKKIEHLLAEQ</sequence>
<dbReference type="Proteomes" id="UP000033858">
    <property type="component" value="Unassembled WGS sequence"/>
</dbReference>
<dbReference type="GO" id="GO:0006313">
    <property type="term" value="P:DNA transposition"/>
    <property type="evidence" value="ECO:0007669"/>
    <property type="project" value="InterPro"/>
</dbReference>
<dbReference type="InterPro" id="IPR002686">
    <property type="entry name" value="Transposase_17"/>
</dbReference>
<organism evidence="2 3">
    <name type="scientific">Candidatus Woesebacteria bacterium GW2011_GWB1_41_10</name>
    <dbReference type="NCBI Taxonomy" id="1618577"/>
    <lineage>
        <taxon>Bacteria</taxon>
        <taxon>Candidatus Woeseibacteriota</taxon>
    </lineage>
</organism>
<dbReference type="PANTHER" id="PTHR34322:SF2">
    <property type="entry name" value="TRANSPOSASE IS200-LIKE DOMAIN-CONTAINING PROTEIN"/>
    <property type="match status" value="1"/>
</dbReference>
<feature type="domain" description="Transposase IS200-like" evidence="1">
    <location>
        <begin position="13"/>
        <end position="155"/>
    </location>
</feature>
<name>A0A0G0XFV3_9BACT</name>
<dbReference type="SUPFAM" id="SSF143422">
    <property type="entry name" value="Transposase IS200-like"/>
    <property type="match status" value="1"/>
</dbReference>
<reference evidence="2 3" key="1">
    <citation type="journal article" date="2015" name="Nature">
        <title>rRNA introns, odd ribosomes, and small enigmatic genomes across a large radiation of phyla.</title>
        <authorList>
            <person name="Brown C.T."/>
            <person name="Hug L.A."/>
            <person name="Thomas B.C."/>
            <person name="Sharon I."/>
            <person name="Castelle C.J."/>
            <person name="Singh A."/>
            <person name="Wilkins M.J."/>
            <person name="Williams K.H."/>
            <person name="Banfield J.F."/>
        </authorList>
    </citation>
    <scope>NUCLEOTIDE SEQUENCE [LARGE SCALE GENOMIC DNA]</scope>
</reference>
<dbReference type="GO" id="GO:0004803">
    <property type="term" value="F:transposase activity"/>
    <property type="evidence" value="ECO:0007669"/>
    <property type="project" value="InterPro"/>
</dbReference>
<dbReference type="InterPro" id="IPR036515">
    <property type="entry name" value="Transposase_17_sf"/>
</dbReference>
<dbReference type="PANTHER" id="PTHR34322">
    <property type="entry name" value="TRANSPOSASE, Y1_TNP DOMAIN-CONTAINING"/>
    <property type="match status" value="1"/>
</dbReference>
<evidence type="ECO:0000259" key="1">
    <source>
        <dbReference type="SMART" id="SM01321"/>
    </source>
</evidence>
<dbReference type="SMART" id="SM01321">
    <property type="entry name" value="Y1_Tnp"/>
    <property type="match status" value="1"/>
</dbReference>
<proteinExistence type="predicted"/>
<dbReference type="Gene3D" id="3.30.70.1290">
    <property type="entry name" value="Transposase IS200-like"/>
    <property type="match status" value="1"/>
</dbReference>
<comment type="caution">
    <text evidence="2">The sequence shown here is derived from an EMBL/GenBank/DDBJ whole genome shotgun (WGS) entry which is preliminary data.</text>
</comment>
<evidence type="ECO:0000313" key="3">
    <source>
        <dbReference type="Proteomes" id="UP000033858"/>
    </source>
</evidence>
<dbReference type="Pfam" id="PF01797">
    <property type="entry name" value="Y1_Tnp"/>
    <property type="match status" value="1"/>
</dbReference>
<protein>
    <recommendedName>
        <fullName evidence="1">Transposase IS200-like domain-containing protein</fullName>
    </recommendedName>
</protein>
<dbReference type="GO" id="GO:0003677">
    <property type="term" value="F:DNA binding"/>
    <property type="evidence" value="ECO:0007669"/>
    <property type="project" value="InterPro"/>
</dbReference>
<evidence type="ECO:0000313" key="2">
    <source>
        <dbReference type="EMBL" id="KKR86592.1"/>
    </source>
</evidence>